<gene>
    <name evidence="2" type="ORF">MACH26_15060</name>
</gene>
<dbReference type="CDD" id="cd00093">
    <property type="entry name" value="HTH_XRE"/>
    <property type="match status" value="1"/>
</dbReference>
<protein>
    <recommendedName>
        <fullName evidence="1">HTH cro/C1-type domain-containing protein</fullName>
    </recommendedName>
</protein>
<feature type="domain" description="HTH cro/C1-type" evidence="1">
    <location>
        <begin position="8"/>
        <end position="63"/>
    </location>
</feature>
<reference evidence="2" key="1">
    <citation type="submission" date="2023-01" db="EMBL/GenBank/DDBJ databases">
        <title>Complete genome sequence of Planctobacterium marinum strain Dej080120_11.</title>
        <authorList>
            <person name="Ueki S."/>
            <person name="Maruyama F."/>
        </authorList>
    </citation>
    <scope>NUCLEOTIDE SEQUENCE</scope>
    <source>
        <strain evidence="2">Dej080120_11</strain>
    </source>
</reference>
<dbReference type="SUPFAM" id="SSF47413">
    <property type="entry name" value="lambda repressor-like DNA-binding domains"/>
    <property type="match status" value="1"/>
</dbReference>
<dbReference type="GO" id="GO:0003677">
    <property type="term" value="F:DNA binding"/>
    <property type="evidence" value="ECO:0007669"/>
    <property type="project" value="InterPro"/>
</dbReference>
<dbReference type="Gene3D" id="1.10.260.40">
    <property type="entry name" value="lambda repressor-like DNA-binding domains"/>
    <property type="match status" value="1"/>
</dbReference>
<keyword evidence="3" id="KW-1185">Reference proteome</keyword>
<dbReference type="PROSITE" id="PS50943">
    <property type="entry name" value="HTH_CROC1"/>
    <property type="match status" value="1"/>
</dbReference>
<evidence type="ECO:0000259" key="1">
    <source>
        <dbReference type="PROSITE" id="PS50943"/>
    </source>
</evidence>
<sequence length="86" mass="9645">MIITGTDLRIMRLRAGKTTVQMAEFAGVKTRKTYENWEKNVGSPSMNQFLAMSMACGFKPAELIKMYIERDNSDSEIDLMSASESA</sequence>
<dbReference type="Pfam" id="PF01381">
    <property type="entry name" value="HTH_3"/>
    <property type="match status" value="1"/>
</dbReference>
<accession>A0AA48I4W9</accession>
<name>A0AA48I4W9_9ALTE</name>
<dbReference type="KEGG" id="pmaw:MACH26_15060"/>
<evidence type="ECO:0000313" key="2">
    <source>
        <dbReference type="EMBL" id="BDX05985.1"/>
    </source>
</evidence>
<proteinExistence type="predicted"/>
<dbReference type="Proteomes" id="UP001333710">
    <property type="component" value="Chromosome"/>
</dbReference>
<organism evidence="2 3">
    <name type="scientific">Planctobacterium marinum</name>
    <dbReference type="NCBI Taxonomy" id="1631968"/>
    <lineage>
        <taxon>Bacteria</taxon>
        <taxon>Pseudomonadati</taxon>
        <taxon>Pseudomonadota</taxon>
        <taxon>Gammaproteobacteria</taxon>
        <taxon>Alteromonadales</taxon>
        <taxon>Alteromonadaceae</taxon>
        <taxon>Planctobacterium</taxon>
    </lineage>
</organism>
<dbReference type="EMBL" id="AP027272">
    <property type="protein sequence ID" value="BDX05985.1"/>
    <property type="molecule type" value="Genomic_DNA"/>
</dbReference>
<dbReference type="AlphaFoldDB" id="A0AA48I4W9"/>
<dbReference type="RefSeq" id="WP_338292008.1">
    <property type="nucleotide sequence ID" value="NZ_AP027272.1"/>
</dbReference>
<dbReference type="InterPro" id="IPR010982">
    <property type="entry name" value="Lambda_DNA-bd_dom_sf"/>
</dbReference>
<dbReference type="InterPro" id="IPR001387">
    <property type="entry name" value="Cro/C1-type_HTH"/>
</dbReference>
<evidence type="ECO:0000313" key="3">
    <source>
        <dbReference type="Proteomes" id="UP001333710"/>
    </source>
</evidence>